<evidence type="ECO:0000313" key="3">
    <source>
        <dbReference type="Proteomes" id="UP000660861"/>
    </source>
</evidence>
<organism evidence="2 3">
    <name type="scientific">Zongyangia hominis</name>
    <dbReference type="NCBI Taxonomy" id="2763677"/>
    <lineage>
        <taxon>Bacteria</taxon>
        <taxon>Bacillati</taxon>
        <taxon>Bacillota</taxon>
        <taxon>Clostridia</taxon>
        <taxon>Eubacteriales</taxon>
        <taxon>Oscillospiraceae</taxon>
        <taxon>Zongyangia</taxon>
    </lineage>
</organism>
<sequence>MQARIKTDKALLRAILAIVLCVFLTVGAGLFPLIYFHLSDEAQIHGVHSRKTPSANIDPQAEDIYLLGAIRDLYESASSAPDIWSASQSFPQAYKELLEEAGFPPGYGALLPAQPVFYSNAGGENRMLSHYVAVASEATAQDPLIRFQIEQKTGKLIFLGIGQKGLATSLPLPDRQKLMDGYLQYLGLDVLNDWKENEIGRMSAKAQMQLYCLYNDDGLLLCVAPIGFYDNNRLPDLLSSLLTWSQLVPAGPT</sequence>
<reference evidence="2" key="1">
    <citation type="submission" date="2020-08" db="EMBL/GenBank/DDBJ databases">
        <title>Genome public.</title>
        <authorList>
            <person name="Liu C."/>
            <person name="Sun Q."/>
        </authorList>
    </citation>
    <scope>NUCLEOTIDE SEQUENCE</scope>
    <source>
        <strain evidence="2">NSJ-54</strain>
    </source>
</reference>
<protein>
    <submittedName>
        <fullName evidence="2">Uncharacterized protein</fullName>
    </submittedName>
</protein>
<keyword evidence="3" id="KW-1185">Reference proteome</keyword>
<name>A0A926IBP1_9FIRM</name>
<proteinExistence type="predicted"/>
<keyword evidence="1" id="KW-0812">Transmembrane</keyword>
<dbReference type="AlphaFoldDB" id="A0A926IBP1"/>
<dbReference type="Proteomes" id="UP000660861">
    <property type="component" value="Unassembled WGS sequence"/>
</dbReference>
<evidence type="ECO:0000256" key="1">
    <source>
        <dbReference type="SAM" id="Phobius"/>
    </source>
</evidence>
<dbReference type="RefSeq" id="WP_262397572.1">
    <property type="nucleotide sequence ID" value="NZ_JACRTC010000003.1"/>
</dbReference>
<keyword evidence="1" id="KW-0472">Membrane</keyword>
<accession>A0A926IBP1</accession>
<gene>
    <name evidence="2" type="ORF">H8709_06520</name>
</gene>
<keyword evidence="1" id="KW-1133">Transmembrane helix</keyword>
<feature type="transmembrane region" description="Helical" evidence="1">
    <location>
        <begin position="12"/>
        <end position="35"/>
    </location>
</feature>
<evidence type="ECO:0000313" key="2">
    <source>
        <dbReference type="EMBL" id="MBC8570483.1"/>
    </source>
</evidence>
<dbReference type="EMBL" id="JACRTC010000003">
    <property type="protein sequence ID" value="MBC8570483.1"/>
    <property type="molecule type" value="Genomic_DNA"/>
</dbReference>
<comment type="caution">
    <text evidence="2">The sequence shown here is derived from an EMBL/GenBank/DDBJ whole genome shotgun (WGS) entry which is preliminary data.</text>
</comment>